<accession>A0A6J5RQT9</accession>
<evidence type="ECO:0000313" key="1">
    <source>
        <dbReference type="EMBL" id="CAB4196656.1"/>
    </source>
</evidence>
<protein>
    <submittedName>
        <fullName evidence="1">Uncharacterized protein</fullName>
    </submittedName>
</protein>
<name>A0A6J5RQT9_9CAUD</name>
<sequence>MKIYIVVLDSGSIGGYIIIGAYTTLVGAEKCIQENYPDWKEVGCFTFRNGNEYVTIHTQELE</sequence>
<dbReference type="EMBL" id="LR797252">
    <property type="protein sequence ID" value="CAB4196656.1"/>
    <property type="molecule type" value="Genomic_DNA"/>
</dbReference>
<proteinExistence type="predicted"/>
<reference evidence="1" key="1">
    <citation type="submission" date="2020-05" db="EMBL/GenBank/DDBJ databases">
        <authorList>
            <person name="Chiriac C."/>
            <person name="Salcher M."/>
            <person name="Ghai R."/>
            <person name="Kavagutti S V."/>
        </authorList>
    </citation>
    <scope>NUCLEOTIDE SEQUENCE</scope>
</reference>
<organism evidence="1">
    <name type="scientific">uncultured Caudovirales phage</name>
    <dbReference type="NCBI Taxonomy" id="2100421"/>
    <lineage>
        <taxon>Viruses</taxon>
        <taxon>Duplodnaviria</taxon>
        <taxon>Heunggongvirae</taxon>
        <taxon>Uroviricota</taxon>
        <taxon>Caudoviricetes</taxon>
        <taxon>Peduoviridae</taxon>
        <taxon>Maltschvirus</taxon>
        <taxon>Maltschvirus maltsch</taxon>
    </lineage>
</organism>
<gene>
    <name evidence="1" type="ORF">UFOVP1290_176</name>
</gene>